<dbReference type="RefSeq" id="WP_349144792.1">
    <property type="nucleotide sequence ID" value="NZ_JBBMFC010000022.1"/>
</dbReference>
<dbReference type="PANTHER" id="PTHR40076">
    <property type="entry name" value="MEMBRANE PROTEIN-RELATED"/>
    <property type="match status" value="1"/>
</dbReference>
<sequence length="259" mass="29486">MLLSRDFRKIARENLRGRWFPAIVVGFLGGLLGAVMDVSYSTEIFTQTGTSNTDALDQLKSAGVYDAILPFLIGLGITLIAMVLIQLVIGGAVTLGYAQFFLNVTDDNDPSVGNLFSHIRRLWEGFCMQFFRGMMVMLWSILFVIPGYIALYRYAMTPYIMAENEDLSVMEAITESKRIMMGNKWRLFCLDVSFFGWYLVGILTLGIGFFWITPYTEATRAAFYREITEQRYSNPAVNSHPINEDVRPEWQTDSDDFTE</sequence>
<dbReference type="PANTHER" id="PTHR40076:SF1">
    <property type="entry name" value="MEMBRANE PROTEIN"/>
    <property type="match status" value="1"/>
</dbReference>
<comment type="caution">
    <text evidence="3">The sequence shown here is derived from an EMBL/GenBank/DDBJ whole genome shotgun (WGS) entry which is preliminary data.</text>
</comment>
<feature type="transmembrane region" description="Helical" evidence="2">
    <location>
        <begin position="130"/>
        <end position="151"/>
    </location>
</feature>
<feature type="transmembrane region" description="Helical" evidence="2">
    <location>
        <begin position="195"/>
        <end position="215"/>
    </location>
</feature>
<dbReference type="InterPro" id="IPR010380">
    <property type="entry name" value="DUF975"/>
</dbReference>
<evidence type="ECO:0000256" key="1">
    <source>
        <dbReference type="SAM" id="MobiDB-lite"/>
    </source>
</evidence>
<keyword evidence="2" id="KW-1133">Transmembrane helix</keyword>
<dbReference type="EMBL" id="JBBMFC010000022">
    <property type="protein sequence ID" value="MEQ2579517.1"/>
    <property type="molecule type" value="Genomic_DNA"/>
</dbReference>
<protein>
    <submittedName>
        <fullName evidence="3">DUF975 family protein</fullName>
    </submittedName>
</protein>
<evidence type="ECO:0000256" key="2">
    <source>
        <dbReference type="SAM" id="Phobius"/>
    </source>
</evidence>
<feature type="transmembrane region" description="Helical" evidence="2">
    <location>
        <begin position="67"/>
        <end position="89"/>
    </location>
</feature>
<evidence type="ECO:0000313" key="4">
    <source>
        <dbReference type="Proteomes" id="UP001470288"/>
    </source>
</evidence>
<keyword evidence="2" id="KW-0472">Membrane</keyword>
<evidence type="ECO:0000313" key="3">
    <source>
        <dbReference type="EMBL" id="MEQ2579517.1"/>
    </source>
</evidence>
<dbReference type="Proteomes" id="UP001470288">
    <property type="component" value="Unassembled WGS sequence"/>
</dbReference>
<feature type="region of interest" description="Disordered" evidence="1">
    <location>
        <begin position="235"/>
        <end position="259"/>
    </location>
</feature>
<accession>A0ABV1I2U9</accession>
<proteinExistence type="predicted"/>
<gene>
    <name evidence="3" type="ORF">WMO62_11860</name>
</gene>
<feature type="transmembrane region" description="Helical" evidence="2">
    <location>
        <begin position="20"/>
        <end position="40"/>
    </location>
</feature>
<reference evidence="3 4" key="1">
    <citation type="submission" date="2024-03" db="EMBL/GenBank/DDBJ databases">
        <title>Human intestinal bacterial collection.</title>
        <authorList>
            <person name="Pauvert C."/>
            <person name="Hitch T.C.A."/>
            <person name="Clavel T."/>
        </authorList>
    </citation>
    <scope>NUCLEOTIDE SEQUENCE [LARGE SCALE GENOMIC DNA]</scope>
    <source>
        <strain evidence="3 4">CLA-AA-H78B</strain>
    </source>
</reference>
<organism evidence="3 4">
    <name type="scientific">Hominiventricola aquisgranensis</name>
    <dbReference type="NCBI Taxonomy" id="3133164"/>
    <lineage>
        <taxon>Bacteria</taxon>
        <taxon>Bacillati</taxon>
        <taxon>Bacillota</taxon>
        <taxon>Clostridia</taxon>
        <taxon>Lachnospirales</taxon>
        <taxon>Lachnospiraceae</taxon>
        <taxon>Hominiventricola</taxon>
    </lineage>
</organism>
<name>A0ABV1I2U9_9FIRM</name>
<keyword evidence="4" id="KW-1185">Reference proteome</keyword>
<dbReference type="Pfam" id="PF06161">
    <property type="entry name" value="DUF975"/>
    <property type="match status" value="1"/>
</dbReference>
<keyword evidence="2" id="KW-0812">Transmembrane</keyword>